<protein>
    <recommendedName>
        <fullName evidence="5">Lipoprotein</fullName>
    </recommendedName>
</protein>
<reference evidence="2 3" key="1">
    <citation type="submission" date="2017-01" db="EMBL/GenBank/DDBJ databases">
        <authorList>
            <person name="Mah S.A."/>
            <person name="Swanson W.J."/>
            <person name="Moy G.W."/>
            <person name="Vacquier V.D."/>
        </authorList>
    </citation>
    <scope>NUCLEOTIDE SEQUENCE [LARGE SCALE GENOMIC DNA]</scope>
    <source>
        <strain evidence="2 3">DSM 16927</strain>
    </source>
</reference>
<dbReference type="STRING" id="112234.SAMN05421768_104144"/>
<evidence type="ECO:0000313" key="4">
    <source>
        <dbReference type="Proteomes" id="UP000279541"/>
    </source>
</evidence>
<name>A0A1N7ICR9_9FLAO</name>
<evidence type="ECO:0000313" key="2">
    <source>
        <dbReference type="EMBL" id="SIS34865.1"/>
    </source>
</evidence>
<organism evidence="2 3">
    <name type="scientific">Chryseobacterium joostei</name>
    <dbReference type="NCBI Taxonomy" id="112234"/>
    <lineage>
        <taxon>Bacteria</taxon>
        <taxon>Pseudomonadati</taxon>
        <taxon>Bacteroidota</taxon>
        <taxon>Flavobacteriia</taxon>
        <taxon>Flavobacteriales</taxon>
        <taxon>Weeksellaceae</taxon>
        <taxon>Chryseobacterium group</taxon>
        <taxon>Chryseobacterium</taxon>
    </lineage>
</organism>
<dbReference type="AlphaFoldDB" id="A0A1N7ICR9"/>
<sequence>MYAACLLSCNKAQDNKVMKPKEAIFARDSTAVESYLQQSYNLRVKDSINGGDWEYSNMYISQQIQFHISLEKKKDNDSIKGSYLFKAYGKIKEEGVITGIIKEKKMVIEFYPTSYPAEDKGKAELLDWNEKNYYYMNWNLIKSPKKSSVPEKCKLTKFRPSTGKKRGRIYIR</sequence>
<evidence type="ECO:0000313" key="1">
    <source>
        <dbReference type="EMBL" id="AZB01948.1"/>
    </source>
</evidence>
<keyword evidence="4" id="KW-1185">Reference proteome</keyword>
<gene>
    <name evidence="1" type="ORF">EG359_21190</name>
    <name evidence="2" type="ORF">SAMN05421768_104144</name>
</gene>
<evidence type="ECO:0008006" key="5">
    <source>
        <dbReference type="Google" id="ProtNLM"/>
    </source>
</evidence>
<dbReference type="KEGG" id="cjt:EG359_21190"/>
<dbReference type="Proteomes" id="UP000279541">
    <property type="component" value="Chromosome"/>
</dbReference>
<accession>A0A1N7ICR9</accession>
<proteinExistence type="predicted"/>
<dbReference type="Proteomes" id="UP000186106">
    <property type="component" value="Unassembled WGS sequence"/>
</dbReference>
<dbReference type="EMBL" id="FTNZ01000004">
    <property type="protein sequence ID" value="SIS34865.1"/>
    <property type="molecule type" value="Genomic_DNA"/>
</dbReference>
<evidence type="ECO:0000313" key="3">
    <source>
        <dbReference type="Proteomes" id="UP000186106"/>
    </source>
</evidence>
<reference evidence="1 4" key="2">
    <citation type="submission" date="2018-11" db="EMBL/GenBank/DDBJ databases">
        <title>Proposal to divide the Flavobacteriaceae and reorganize its genera based on Amino Acid Identity values calculated from whole genome sequences.</title>
        <authorList>
            <person name="Nicholson A.C."/>
            <person name="Gulvik C.A."/>
            <person name="Whitney A.M."/>
            <person name="Humrighouse B.W."/>
            <person name="Bell M."/>
            <person name="Holmes B."/>
            <person name="Steigerwalt A.G."/>
            <person name="Villarma A."/>
            <person name="Sheth M."/>
            <person name="Batra D."/>
            <person name="Pryor J."/>
            <person name="Bernardet J.-F."/>
            <person name="Hugo C."/>
            <person name="Kampfer P."/>
            <person name="Newman J."/>
            <person name="McQuiston J.R."/>
        </authorList>
    </citation>
    <scope>NUCLEOTIDE SEQUENCE [LARGE SCALE GENOMIC DNA]</scope>
    <source>
        <strain evidence="1 4">DSM 16927</strain>
    </source>
</reference>
<dbReference type="EMBL" id="CP033926">
    <property type="protein sequence ID" value="AZB01948.1"/>
    <property type="molecule type" value="Genomic_DNA"/>
</dbReference>